<evidence type="ECO:0000256" key="1">
    <source>
        <dbReference type="SAM" id="MobiDB-lite"/>
    </source>
</evidence>
<organism evidence="3 4">
    <name type="scientific">Rhodanobacter glycinis</name>
    <dbReference type="NCBI Taxonomy" id="582702"/>
    <lineage>
        <taxon>Bacteria</taxon>
        <taxon>Pseudomonadati</taxon>
        <taxon>Pseudomonadota</taxon>
        <taxon>Gammaproteobacteria</taxon>
        <taxon>Lysobacterales</taxon>
        <taxon>Rhodanobacteraceae</taxon>
        <taxon>Rhodanobacter</taxon>
    </lineage>
</organism>
<feature type="transmembrane region" description="Helical" evidence="2">
    <location>
        <begin position="12"/>
        <end position="32"/>
    </location>
</feature>
<feature type="region of interest" description="Disordered" evidence="1">
    <location>
        <begin position="168"/>
        <end position="189"/>
    </location>
</feature>
<evidence type="ECO:0000256" key="2">
    <source>
        <dbReference type="SAM" id="Phobius"/>
    </source>
</evidence>
<proteinExistence type="predicted"/>
<evidence type="ECO:0000313" key="4">
    <source>
        <dbReference type="Proteomes" id="UP000198725"/>
    </source>
</evidence>
<dbReference type="RefSeq" id="WP_092701392.1">
    <property type="nucleotide sequence ID" value="NZ_FOSR01000002.1"/>
</dbReference>
<evidence type="ECO:0000313" key="3">
    <source>
        <dbReference type="EMBL" id="SFK38068.1"/>
    </source>
</evidence>
<keyword evidence="4" id="KW-1185">Reference proteome</keyword>
<feature type="compositionally biased region" description="Low complexity" evidence="1">
    <location>
        <begin position="168"/>
        <end position="186"/>
    </location>
</feature>
<keyword evidence="2" id="KW-1133">Transmembrane helix</keyword>
<dbReference type="AlphaFoldDB" id="A0A1I3Z1V9"/>
<dbReference type="Proteomes" id="UP000198725">
    <property type="component" value="Unassembled WGS sequence"/>
</dbReference>
<protein>
    <submittedName>
        <fullName evidence="3">General secretion pathway protein N</fullName>
    </submittedName>
</protein>
<sequence>MNAATQRRLTPWLIGGVVILGAVLLALLSGVGRDVRWSPPHRAAPLPPARKVALPAPPLLDSYAAVWQHPLFNSDRKPIMDDAGGAHVSLGDLELTGIILTPGLRMALLRDKSAGDKADATEVRVRQGDSLPDGSWKLIGLKPRSAVFASATGRTVLDLPAGAPIDAPATGASAAPASPGRQPQARAAEHMHQVNAPMSMRGPHAAPPAIPPPPQGAQLQRMLKLKAAILKQRAREHRADDGVH</sequence>
<name>A0A1I3Z1V9_9GAMM</name>
<keyword evidence="2" id="KW-0812">Transmembrane</keyword>
<keyword evidence="2" id="KW-0472">Membrane</keyword>
<reference evidence="4" key="1">
    <citation type="submission" date="2016-10" db="EMBL/GenBank/DDBJ databases">
        <authorList>
            <person name="Varghese N."/>
            <person name="Submissions S."/>
        </authorList>
    </citation>
    <scope>NUCLEOTIDE SEQUENCE [LARGE SCALE GENOMIC DNA]</scope>
    <source>
        <strain evidence="4">MO64</strain>
    </source>
</reference>
<dbReference type="EMBL" id="FOSR01000002">
    <property type="protein sequence ID" value="SFK38068.1"/>
    <property type="molecule type" value="Genomic_DNA"/>
</dbReference>
<accession>A0A1I3Z1V9</accession>
<gene>
    <name evidence="3" type="ORF">SAMN05192579_102152</name>
</gene>